<accession>A0A9D1SXI6</accession>
<sequence length="703" mass="79376">MSKKTFFKLIACVMLIAVAAVSLTACTFIKENDYRVANQTLVEINGAGGYKLTLTQNEVNDYFNTYAYYLVNSYGYTIREALDWVIENKVKSKYLITEGMEYLQNVTARKALISTNVKNPVDVLTPAERYAAIQSVNDSIEASIKTMMDESYQDELESIADKTDAKNVKEVVFADETLKYLKAEYLVNEKFDTDRVKIQFVYDDGKVSEAFIVPTTWYKTAFADTEAGTDKKIEIKFEEPVTEDGEVTYEEHILTHEYDVVEGRATKNEPEEEVDPDEIEINDVKVNRYDSVSTLKEKGATAEVINLEQKYKTLQSTEGADPAEVDAYRRLIENMKSGNKTMDYLYQTAYENYVLTALQAEVQKTAPAVTEAEVFAEFDYLYKSAKAGYTGDADKDTETFLSSIKSGLASMYYYPAIEDLSKTFYVYQILFKFSPEQEAWLKEQIGEGEDVNGLYELMKGQITTKESNPDYDPEFECPLHGDGDQNAECAHEGEGVCPALPYVTDGEGNVVERKFVDVYNELQTALQNAEQGDKLSIFEDYMYRFNDDPGVMNSELGYFIVPETMEDPNGFYDAFNQLARDIYADSATVGNAFVDGKLAYAFTPYGVHLIMISAMPFGAEAENTELTFADDAAKKAFLERPYNLAGDTLYQTLFDALKTEKQTNAYTDFSNSKIKADLMDDGAIVVKNEKKIKKLYELYGAEE</sequence>
<dbReference type="EMBL" id="DVOH01000016">
    <property type="protein sequence ID" value="HIU99906.1"/>
    <property type="molecule type" value="Genomic_DNA"/>
</dbReference>
<evidence type="ECO:0000313" key="2">
    <source>
        <dbReference type="EMBL" id="HIU99906.1"/>
    </source>
</evidence>
<organism evidence="2 3">
    <name type="scientific">Candidatus Stercoripulliclostridium merdipullorum</name>
    <dbReference type="NCBI Taxonomy" id="2840952"/>
    <lineage>
        <taxon>Bacteria</taxon>
        <taxon>Bacillati</taxon>
        <taxon>Bacillota</taxon>
        <taxon>Clostridia</taxon>
        <taxon>Eubacteriales</taxon>
        <taxon>Candidatus Stercoripulliclostridium</taxon>
    </lineage>
</organism>
<evidence type="ECO:0000256" key="1">
    <source>
        <dbReference type="SAM" id="SignalP"/>
    </source>
</evidence>
<evidence type="ECO:0000313" key="3">
    <source>
        <dbReference type="Proteomes" id="UP000886891"/>
    </source>
</evidence>
<name>A0A9D1SXI6_9FIRM</name>
<gene>
    <name evidence="2" type="ORF">IAB14_02180</name>
</gene>
<reference evidence="2" key="2">
    <citation type="journal article" date="2021" name="PeerJ">
        <title>Extensive microbial diversity within the chicken gut microbiome revealed by metagenomics and culture.</title>
        <authorList>
            <person name="Gilroy R."/>
            <person name="Ravi A."/>
            <person name="Getino M."/>
            <person name="Pursley I."/>
            <person name="Horton D.L."/>
            <person name="Alikhan N.F."/>
            <person name="Baker D."/>
            <person name="Gharbi K."/>
            <person name="Hall N."/>
            <person name="Watson M."/>
            <person name="Adriaenssens E.M."/>
            <person name="Foster-Nyarko E."/>
            <person name="Jarju S."/>
            <person name="Secka A."/>
            <person name="Antonio M."/>
            <person name="Oren A."/>
            <person name="Chaudhuri R.R."/>
            <person name="La Ragione R."/>
            <person name="Hildebrand F."/>
            <person name="Pallen M.J."/>
        </authorList>
    </citation>
    <scope>NUCLEOTIDE SEQUENCE</scope>
    <source>
        <strain evidence="2">23406</strain>
    </source>
</reference>
<dbReference type="PROSITE" id="PS51257">
    <property type="entry name" value="PROKAR_LIPOPROTEIN"/>
    <property type="match status" value="1"/>
</dbReference>
<protein>
    <submittedName>
        <fullName evidence="2">Uncharacterized protein</fullName>
    </submittedName>
</protein>
<keyword evidence="1" id="KW-0732">Signal</keyword>
<reference evidence="2" key="1">
    <citation type="submission" date="2020-10" db="EMBL/GenBank/DDBJ databases">
        <authorList>
            <person name="Gilroy R."/>
        </authorList>
    </citation>
    <scope>NUCLEOTIDE SEQUENCE</scope>
    <source>
        <strain evidence="2">23406</strain>
    </source>
</reference>
<feature type="signal peptide" evidence="1">
    <location>
        <begin position="1"/>
        <end position="19"/>
    </location>
</feature>
<dbReference type="Proteomes" id="UP000886891">
    <property type="component" value="Unassembled WGS sequence"/>
</dbReference>
<feature type="chain" id="PRO_5039479222" evidence="1">
    <location>
        <begin position="20"/>
        <end position="703"/>
    </location>
</feature>
<comment type="caution">
    <text evidence="2">The sequence shown here is derived from an EMBL/GenBank/DDBJ whole genome shotgun (WGS) entry which is preliminary data.</text>
</comment>
<proteinExistence type="predicted"/>
<dbReference type="AlphaFoldDB" id="A0A9D1SXI6"/>